<evidence type="ECO:0000313" key="2">
    <source>
        <dbReference type="Proteomes" id="UP000827483"/>
    </source>
</evidence>
<name>A0AA48WWF1_9CAUD</name>
<gene>
    <name evidence="1" type="primary">gp_72813</name>
</gene>
<accession>A0AA48WWF1</accession>
<keyword evidence="2" id="KW-1185">Reference proteome</keyword>
<organism evidence="1 2">
    <name type="scientific">uncultured phage cr105_1</name>
    <dbReference type="NCBI Taxonomy" id="2986415"/>
    <lineage>
        <taxon>Viruses</taxon>
        <taxon>Duplodnaviria</taxon>
        <taxon>Heunggongvirae</taxon>
        <taxon>Uroviricota</taxon>
        <taxon>Caudoviricetes</taxon>
        <taxon>Crassvirales</taxon>
        <taxon>Suoliviridae</taxon>
        <taxon>Loutivirinae</taxon>
        <taxon>Buchavirus</taxon>
        <taxon>Buchavirus intestinalis</taxon>
    </lineage>
</organism>
<reference evidence="1 2" key="1">
    <citation type="submission" date="2021-04" db="EMBL/GenBank/DDBJ databases">
        <authorList>
            <person name="Shkoporov A.N."/>
            <person name="Stockdale S.R."/>
            <person name="Guerin E."/>
            <person name="Ross R.P."/>
            <person name="Hill C."/>
        </authorList>
    </citation>
    <scope>NUCLEOTIDE SEQUENCE [LARGE SCALE GENOMIC DNA]</scope>
    <source>
        <strain evidence="2">cr105_1</strain>
    </source>
</reference>
<dbReference type="EMBL" id="MZ130493">
    <property type="protein sequence ID" value="QWM90783.2"/>
    <property type="molecule type" value="Genomic_DNA"/>
</dbReference>
<proteinExistence type="predicted"/>
<sequence length="422" mass="46560">MKLQNNDIIAAYLGAQTISDINLGDNNVFSNYYGVSFPLEPQNTLMTRIGYMPWHKSLPIQSKMKTCTITSDGTVKYINASDRTKYEDGTDRDMTLNTMVEIPEFWYKCMKNDTDVFLNLYVTDPKLTDVEHVTKFYISAYEATTVGDKLMSVNNGSTPTVSIPRTTMQSRARANGSEKWNMYTYKAHRILTILYLVEYACTNSQATYNATLTSEGYRQGGLGTGVTGAGQPVKNGSNIYSIVPCGTTDSLGNATGVVSFTWNNTNAEGATTSTFNYNVPSYRGIENPFGHVWKNVIDVLVHFNSTDNCNDVMMNSNLATFGSTTIGDYTLQGQTSIKEGYKKQLIYNSAFDLFPSKTETFRANTTTYWCDYNYTNNSTSDRTFLLGGGATAGGSAGLLAVHSRYGLGGSYADIGTRLIYIP</sequence>
<protein>
    <submittedName>
        <fullName evidence="1">Sulfatase major tropism determinant-like protein</fullName>
    </submittedName>
</protein>
<dbReference type="Proteomes" id="UP000827483">
    <property type="component" value="Segment"/>
</dbReference>
<evidence type="ECO:0000313" key="1">
    <source>
        <dbReference type="EMBL" id="QWM90783.2"/>
    </source>
</evidence>